<evidence type="ECO:0000256" key="5">
    <source>
        <dbReference type="ARBA" id="ARBA00022729"/>
    </source>
</evidence>
<dbReference type="InterPro" id="IPR013784">
    <property type="entry name" value="Carb-bd-like_fold"/>
</dbReference>
<feature type="domain" description="Rhamnogalacturonan lyase" evidence="14">
    <location>
        <begin position="363"/>
        <end position="530"/>
    </location>
</feature>
<dbReference type="InterPro" id="IPR015364">
    <property type="entry name" value="RhgB_N"/>
</dbReference>
<feature type="signal peptide" evidence="11">
    <location>
        <begin position="1"/>
        <end position="18"/>
    </location>
</feature>
<feature type="disulfide bond" evidence="12">
    <location>
        <begin position="185"/>
        <end position="194"/>
    </location>
</feature>
<protein>
    <recommendedName>
        <fullName evidence="11">Rhamnogalacturonate lyase</fullName>
        <ecNumber evidence="11">4.2.2.23</ecNumber>
    </recommendedName>
</protein>
<evidence type="ECO:0000259" key="13">
    <source>
        <dbReference type="Pfam" id="PF09284"/>
    </source>
</evidence>
<comment type="similarity">
    <text evidence="3 11">Belongs to the polysaccharide lyase 4 family.</text>
</comment>
<evidence type="ECO:0000256" key="1">
    <source>
        <dbReference type="ARBA" id="ARBA00001324"/>
    </source>
</evidence>
<keyword evidence="9 11" id="KW-0961">Cell wall biogenesis/degradation</keyword>
<accession>A0A6A6FMB4</accession>
<evidence type="ECO:0000256" key="6">
    <source>
        <dbReference type="ARBA" id="ARBA00023157"/>
    </source>
</evidence>
<comment type="subcellular location">
    <subcellularLocation>
        <location evidence="2 11">Secreted</location>
    </subcellularLocation>
</comment>
<dbReference type="InterPro" id="IPR008979">
    <property type="entry name" value="Galactose-bd-like_sf"/>
</dbReference>
<sequence length="532" mass="57541">MAPKTLPCIFGLASIVSAQFGFAEESDSFVVNAGSADTLVTTIRKSDCDIRSLVYRGTELQGPQDQGTHIGSGLGSANVTAETIDDKYVKVTCSTGTLTHYIVAVSGQSNLYMATHITAEPKIGELRYLARLDSSKLPDEYPFGNASTTAGSTETIEGSDVFLVDGETRSKFFSSQRFIDDPVHCVAGPDTHACFVKPQYESSSGGPFFRDINSNNRGVYTSLSFYMNSNHVQTEKFRMGLHGPYALTFTRSGIPKLQDVDFSFFSTLDIEGYVPDSQRGHISGAASGIPDDCQTVLHWYNDEAQYWTYAVGGNFTSPAMKPGTYTMKLYHTELEVASQNVTVTAGAETSSNIANTLTEPASRLWTIGQCDGQPTGFRNANKQLRMHPSDLRMESWGPLTYTVGSSSDNDMAMALFQAVPSPQTIAFTLEQADAGAATLRVRTTLAFASGRPQVKVNNWDAPIPAAPAKINSRGVTRGAYRGYGEAYEFEIPGGTLVAGNNTIEISVASGSSGSKRKFLSPNFILDCIELYR</sequence>
<dbReference type="SUPFAM" id="SSF49785">
    <property type="entry name" value="Galactose-binding domain-like"/>
    <property type="match status" value="1"/>
</dbReference>
<feature type="chain" id="PRO_5025720725" description="Rhamnogalacturonate lyase" evidence="11">
    <location>
        <begin position="19"/>
        <end position="532"/>
    </location>
</feature>
<feature type="domain" description="Rhamnogalacturonase B N-terminal" evidence="13">
    <location>
        <begin position="20"/>
        <end position="272"/>
    </location>
</feature>
<evidence type="ECO:0000313" key="17">
    <source>
        <dbReference type="Proteomes" id="UP000799539"/>
    </source>
</evidence>
<dbReference type="InterPro" id="IPR014718">
    <property type="entry name" value="GH-type_carb-bd"/>
</dbReference>
<dbReference type="InterPro" id="IPR029413">
    <property type="entry name" value="RG-lyase_II"/>
</dbReference>
<name>A0A6A6FMB4_9PEZI</name>
<dbReference type="EMBL" id="ML992668">
    <property type="protein sequence ID" value="KAF2214500.1"/>
    <property type="molecule type" value="Genomic_DNA"/>
</dbReference>
<evidence type="ECO:0000256" key="3">
    <source>
        <dbReference type="ARBA" id="ARBA00010418"/>
    </source>
</evidence>
<evidence type="ECO:0000256" key="9">
    <source>
        <dbReference type="ARBA" id="ARBA00023316"/>
    </source>
</evidence>
<evidence type="ECO:0000256" key="7">
    <source>
        <dbReference type="ARBA" id="ARBA00023239"/>
    </source>
</evidence>
<dbReference type="Pfam" id="PF14686">
    <property type="entry name" value="fn3_3"/>
    <property type="match status" value="1"/>
</dbReference>
<keyword evidence="10 11" id="KW-0624">Polysaccharide degradation</keyword>
<keyword evidence="8 11" id="KW-0119">Carbohydrate metabolism</keyword>
<dbReference type="Gene3D" id="2.60.120.260">
    <property type="entry name" value="Galactose-binding domain-like"/>
    <property type="match status" value="1"/>
</dbReference>
<keyword evidence="6 12" id="KW-1015">Disulfide bond</keyword>
<dbReference type="Pfam" id="PF14683">
    <property type="entry name" value="CBM-like"/>
    <property type="match status" value="1"/>
</dbReference>
<evidence type="ECO:0000256" key="8">
    <source>
        <dbReference type="ARBA" id="ARBA00023277"/>
    </source>
</evidence>
<dbReference type="GO" id="GO:0045490">
    <property type="term" value="P:pectin catabolic process"/>
    <property type="evidence" value="ECO:0007669"/>
    <property type="project" value="TreeGrafter"/>
</dbReference>
<reference evidence="16" key="1">
    <citation type="journal article" date="2020" name="Stud. Mycol.">
        <title>101 Dothideomycetes genomes: a test case for predicting lifestyles and emergence of pathogens.</title>
        <authorList>
            <person name="Haridas S."/>
            <person name="Albert R."/>
            <person name="Binder M."/>
            <person name="Bloem J."/>
            <person name="Labutti K."/>
            <person name="Salamov A."/>
            <person name="Andreopoulos B."/>
            <person name="Baker S."/>
            <person name="Barry K."/>
            <person name="Bills G."/>
            <person name="Bluhm B."/>
            <person name="Cannon C."/>
            <person name="Castanera R."/>
            <person name="Culley D."/>
            <person name="Daum C."/>
            <person name="Ezra D."/>
            <person name="Gonzalez J."/>
            <person name="Henrissat B."/>
            <person name="Kuo A."/>
            <person name="Liang C."/>
            <person name="Lipzen A."/>
            <person name="Lutzoni F."/>
            <person name="Magnuson J."/>
            <person name="Mondo S."/>
            <person name="Nolan M."/>
            <person name="Ohm R."/>
            <person name="Pangilinan J."/>
            <person name="Park H.-J."/>
            <person name="Ramirez L."/>
            <person name="Alfaro M."/>
            <person name="Sun H."/>
            <person name="Tritt A."/>
            <person name="Yoshinaga Y."/>
            <person name="Zwiers L.-H."/>
            <person name="Turgeon B."/>
            <person name="Goodwin S."/>
            <person name="Spatafora J."/>
            <person name="Crous P."/>
            <person name="Grigoriev I."/>
        </authorList>
    </citation>
    <scope>NUCLEOTIDE SEQUENCE</scope>
    <source>
        <strain evidence="16">SCOH1-5</strain>
    </source>
</reference>
<dbReference type="Gene3D" id="2.60.40.1120">
    <property type="entry name" value="Carboxypeptidase-like, regulatory domain"/>
    <property type="match status" value="1"/>
</dbReference>
<comment type="catalytic activity">
    <reaction evidence="1 11">
        <text>Endotype eliminative cleavage of L-alpha-rhamnopyranosyl-(1-&gt;4)-alpha-D-galactopyranosyluronic acid bonds of rhamnogalacturonan I domains in ramified hairy regions of pectin leaving L-rhamnopyranose at the reducing end and 4-deoxy-4,5-unsaturated D-galactopyranosyluronic acid at the non-reducing end.</text>
        <dbReference type="EC" id="4.2.2.23"/>
    </reaction>
</comment>
<dbReference type="CDD" id="cd10320">
    <property type="entry name" value="RGL4_N"/>
    <property type="match status" value="1"/>
</dbReference>
<dbReference type="SUPFAM" id="SSF74650">
    <property type="entry name" value="Galactose mutarotase-like"/>
    <property type="match status" value="1"/>
</dbReference>
<dbReference type="AlphaFoldDB" id="A0A6A6FMB4"/>
<dbReference type="CDD" id="cd10317">
    <property type="entry name" value="RGL4_C"/>
    <property type="match status" value="1"/>
</dbReference>
<evidence type="ECO:0000256" key="4">
    <source>
        <dbReference type="ARBA" id="ARBA00022525"/>
    </source>
</evidence>
<organism evidence="16 17">
    <name type="scientific">Cercospora zeae-maydis SCOH1-5</name>
    <dbReference type="NCBI Taxonomy" id="717836"/>
    <lineage>
        <taxon>Eukaryota</taxon>
        <taxon>Fungi</taxon>
        <taxon>Dikarya</taxon>
        <taxon>Ascomycota</taxon>
        <taxon>Pezizomycotina</taxon>
        <taxon>Dothideomycetes</taxon>
        <taxon>Dothideomycetidae</taxon>
        <taxon>Mycosphaerellales</taxon>
        <taxon>Mycosphaerellaceae</taxon>
        <taxon>Cercospora</taxon>
    </lineage>
</organism>
<feature type="domain" description="Rhamnogalacturonan lyase" evidence="15">
    <location>
        <begin position="278"/>
        <end position="350"/>
    </location>
</feature>
<feature type="disulfide bond" evidence="12">
    <location>
        <begin position="48"/>
        <end position="93"/>
    </location>
</feature>
<dbReference type="PIRSF" id="PIRSF011794">
    <property type="entry name" value="Rhamnogalacturonase_B"/>
    <property type="match status" value="1"/>
</dbReference>
<evidence type="ECO:0000313" key="16">
    <source>
        <dbReference type="EMBL" id="KAF2214500.1"/>
    </source>
</evidence>
<evidence type="ECO:0000259" key="15">
    <source>
        <dbReference type="Pfam" id="PF14686"/>
    </source>
</evidence>
<keyword evidence="17" id="KW-1185">Reference proteome</keyword>
<keyword evidence="5 11" id="KW-0732">Signal</keyword>
<evidence type="ECO:0000256" key="12">
    <source>
        <dbReference type="PIRSR" id="PIRSR011794-1"/>
    </source>
</evidence>
<dbReference type="OrthoDB" id="114708at2759"/>
<proteinExistence type="inferred from homology"/>
<dbReference type="GO" id="GO:0005576">
    <property type="term" value="C:extracellular region"/>
    <property type="evidence" value="ECO:0007669"/>
    <property type="project" value="UniProtKB-SubCell"/>
</dbReference>
<dbReference type="PANTHER" id="PTHR36574">
    <property type="entry name" value="RHAMNOGALACTURONATE LYASE-RELATED"/>
    <property type="match status" value="1"/>
</dbReference>
<dbReference type="InterPro" id="IPR016590">
    <property type="entry name" value="Rhamnogalacturonase_B"/>
</dbReference>
<keyword evidence="4 11" id="KW-0964">Secreted</keyword>
<keyword evidence="7 11" id="KW-0456">Lyase</keyword>
<dbReference type="SUPFAM" id="SSF49452">
    <property type="entry name" value="Starch-binding domain-like"/>
    <property type="match status" value="1"/>
</dbReference>
<dbReference type="EC" id="4.2.2.23" evidence="11"/>
<evidence type="ECO:0000256" key="10">
    <source>
        <dbReference type="ARBA" id="ARBA00023326"/>
    </source>
</evidence>
<dbReference type="PANTHER" id="PTHR36574:SF1">
    <property type="entry name" value="RHAMNOGALACTURONATE LYASE-RELATED"/>
    <property type="match status" value="1"/>
</dbReference>
<gene>
    <name evidence="16" type="ORF">CERZMDRAFT_110782</name>
</gene>
<dbReference type="Proteomes" id="UP000799539">
    <property type="component" value="Unassembled WGS sequence"/>
</dbReference>
<dbReference type="GO" id="GO:0030246">
    <property type="term" value="F:carbohydrate binding"/>
    <property type="evidence" value="ECO:0007669"/>
    <property type="project" value="UniProtKB-UniRule"/>
</dbReference>
<dbReference type="InterPro" id="IPR029411">
    <property type="entry name" value="RG-lyase_III"/>
</dbReference>
<dbReference type="FunFam" id="2.70.98.10:FF:000020">
    <property type="entry name" value="Rhamnogalacturonate lyase A"/>
    <property type="match status" value="1"/>
</dbReference>
<dbReference type="FunFam" id="2.60.120.260:FF:000102">
    <property type="entry name" value="Rhamnogalacturonate lyase A"/>
    <property type="match status" value="1"/>
</dbReference>
<dbReference type="GO" id="GO:0102210">
    <property type="term" value="F:rhamnogalacturonan endolyase activity"/>
    <property type="evidence" value="ECO:0007669"/>
    <property type="project" value="UniProtKB-UniRule"/>
</dbReference>
<evidence type="ECO:0000256" key="2">
    <source>
        <dbReference type="ARBA" id="ARBA00004613"/>
    </source>
</evidence>
<dbReference type="Pfam" id="PF09284">
    <property type="entry name" value="RhgB_N"/>
    <property type="match status" value="1"/>
</dbReference>
<dbReference type="InterPro" id="IPR011013">
    <property type="entry name" value="Gal_mutarotase_sf_dom"/>
</dbReference>
<dbReference type="GO" id="GO:0071555">
    <property type="term" value="P:cell wall organization"/>
    <property type="evidence" value="ECO:0007669"/>
    <property type="project" value="UniProtKB-UniRule"/>
</dbReference>
<dbReference type="Gene3D" id="2.70.98.10">
    <property type="match status" value="1"/>
</dbReference>
<evidence type="ECO:0000256" key="11">
    <source>
        <dbReference type="PIRNR" id="PIRNR011794"/>
    </source>
</evidence>
<evidence type="ECO:0000259" key="14">
    <source>
        <dbReference type="Pfam" id="PF14683"/>
    </source>
</evidence>